<comment type="subcellular location">
    <subcellularLocation>
        <location evidence="1">Cell membrane</location>
        <topology evidence="1">Multi-pass membrane protein</topology>
    </subcellularLocation>
</comment>
<evidence type="ECO:0000313" key="7">
    <source>
        <dbReference type="EMBL" id="GFJ93536.1"/>
    </source>
</evidence>
<dbReference type="Pfam" id="PF07690">
    <property type="entry name" value="MFS_1"/>
    <property type="match status" value="1"/>
</dbReference>
<keyword evidence="8" id="KW-1185">Reference proteome</keyword>
<proteinExistence type="predicted"/>
<feature type="transmembrane region" description="Helical" evidence="5">
    <location>
        <begin position="14"/>
        <end position="38"/>
    </location>
</feature>
<feature type="transmembrane region" description="Helical" evidence="5">
    <location>
        <begin position="357"/>
        <end position="375"/>
    </location>
</feature>
<dbReference type="PANTHER" id="PTHR23531">
    <property type="entry name" value="QUINOLENE RESISTANCE PROTEIN NORA"/>
    <property type="match status" value="1"/>
</dbReference>
<dbReference type="EMBL" id="BLPG01000001">
    <property type="protein sequence ID" value="GFJ93536.1"/>
    <property type="molecule type" value="Genomic_DNA"/>
</dbReference>
<dbReference type="Proteomes" id="UP000482960">
    <property type="component" value="Unassembled WGS sequence"/>
</dbReference>
<keyword evidence="2 5" id="KW-0812">Transmembrane</keyword>
<keyword evidence="3 5" id="KW-1133">Transmembrane helix</keyword>
<dbReference type="PROSITE" id="PS50850">
    <property type="entry name" value="MFS"/>
    <property type="match status" value="1"/>
</dbReference>
<feature type="transmembrane region" description="Helical" evidence="5">
    <location>
        <begin position="139"/>
        <end position="160"/>
    </location>
</feature>
<feature type="transmembrane region" description="Helical" evidence="5">
    <location>
        <begin position="166"/>
        <end position="185"/>
    </location>
</feature>
<dbReference type="SUPFAM" id="SSF103473">
    <property type="entry name" value="MFS general substrate transporter"/>
    <property type="match status" value="1"/>
</dbReference>
<protein>
    <submittedName>
        <fullName evidence="7">UPF0226 protein YhhS</fullName>
    </submittedName>
</protein>
<dbReference type="GO" id="GO:0022857">
    <property type="term" value="F:transmembrane transporter activity"/>
    <property type="evidence" value="ECO:0007669"/>
    <property type="project" value="InterPro"/>
</dbReference>
<dbReference type="InterPro" id="IPR052714">
    <property type="entry name" value="MFS_Exporter"/>
</dbReference>
<feature type="transmembrane region" description="Helical" evidence="5">
    <location>
        <begin position="206"/>
        <end position="229"/>
    </location>
</feature>
<evidence type="ECO:0000313" key="8">
    <source>
        <dbReference type="Proteomes" id="UP000482960"/>
    </source>
</evidence>
<evidence type="ECO:0000259" key="6">
    <source>
        <dbReference type="PROSITE" id="PS50850"/>
    </source>
</evidence>
<feature type="transmembrane region" description="Helical" evidence="5">
    <location>
        <begin position="269"/>
        <end position="287"/>
    </location>
</feature>
<dbReference type="InterPro" id="IPR020846">
    <property type="entry name" value="MFS_dom"/>
</dbReference>
<dbReference type="InterPro" id="IPR036259">
    <property type="entry name" value="MFS_trans_sf"/>
</dbReference>
<reference evidence="7 8" key="2">
    <citation type="submission" date="2020-03" db="EMBL/GenBank/DDBJ databases">
        <authorList>
            <person name="Ichikawa N."/>
            <person name="Kimura A."/>
            <person name="Kitahashi Y."/>
            <person name="Uohara A."/>
        </authorList>
    </citation>
    <scope>NUCLEOTIDE SEQUENCE [LARGE SCALE GENOMIC DNA]</scope>
    <source>
        <strain evidence="7 8">NBRC 108638</strain>
    </source>
</reference>
<feature type="transmembrane region" description="Helical" evidence="5">
    <location>
        <begin position="328"/>
        <end position="351"/>
    </location>
</feature>
<feature type="transmembrane region" description="Helical" evidence="5">
    <location>
        <begin position="50"/>
        <end position="68"/>
    </location>
</feature>
<evidence type="ECO:0000256" key="3">
    <source>
        <dbReference type="ARBA" id="ARBA00022989"/>
    </source>
</evidence>
<evidence type="ECO:0000256" key="2">
    <source>
        <dbReference type="ARBA" id="ARBA00022692"/>
    </source>
</evidence>
<name>A0A6V8LHF4_9ACTN</name>
<dbReference type="Gene3D" id="1.20.1250.20">
    <property type="entry name" value="MFS general substrate transporter like domains"/>
    <property type="match status" value="1"/>
</dbReference>
<gene>
    <name evidence="7" type="primary">yhhS</name>
    <name evidence="7" type="ORF">Prum_071780</name>
</gene>
<dbReference type="GO" id="GO:0005886">
    <property type="term" value="C:plasma membrane"/>
    <property type="evidence" value="ECO:0007669"/>
    <property type="project" value="UniProtKB-SubCell"/>
</dbReference>
<evidence type="ECO:0000256" key="1">
    <source>
        <dbReference type="ARBA" id="ARBA00004651"/>
    </source>
</evidence>
<feature type="transmembrane region" description="Helical" evidence="5">
    <location>
        <begin position="80"/>
        <end position="98"/>
    </location>
</feature>
<feature type="transmembrane region" description="Helical" evidence="5">
    <location>
        <begin position="293"/>
        <end position="316"/>
    </location>
</feature>
<dbReference type="CDD" id="cd17489">
    <property type="entry name" value="MFS_YfcJ_like"/>
    <property type="match status" value="1"/>
</dbReference>
<feature type="transmembrane region" description="Helical" evidence="5">
    <location>
        <begin position="104"/>
        <end position="127"/>
    </location>
</feature>
<comment type="caution">
    <text evidence="7">The sequence shown here is derived from an EMBL/GenBank/DDBJ whole genome shotgun (WGS) entry which is preliminary data.</text>
</comment>
<dbReference type="AlphaFoldDB" id="A0A6V8LHF4"/>
<reference evidence="7 8" key="1">
    <citation type="submission" date="2020-03" db="EMBL/GenBank/DDBJ databases">
        <title>Whole genome shotgun sequence of Phytohabitans rumicis NBRC 108638.</title>
        <authorList>
            <person name="Komaki H."/>
            <person name="Tamura T."/>
        </authorList>
    </citation>
    <scope>NUCLEOTIDE SEQUENCE [LARGE SCALE GENOMIC DNA]</scope>
    <source>
        <strain evidence="7 8">NBRC 108638</strain>
    </source>
</reference>
<sequence>MTAIAGKLAFYRPFVPLFGTIFLCLLGVGAALATLPFYVLDELDGNRVDVGVVIAAIAVSAVIARPIAGRFGDRHGYKTVMLAGAAICAIASAAYLIAGNVPVLVAVRVLHGIGEGAVYTAGAAWLVALCPPERRGRVVGLYGIHMWLGITLGALLGTVAQRTGGYPTVWLSSVLLALVGAGLVASRQRPEQPASKGRAGFIPGSAVLPGIALSTAALGYAVLAAFVALHLTDRGITNGIAAFNAFGVTYVGVRLFVGGLPDKLGPGRVAIWSALVEAVGLLLVAVAPNLIVAVAGGLVIGAGLSLLFPALALLVINRTDAAHQGAALGAFTSFWDIGLAAGGPLAGIVASVAGYPAAFYTMLGAALVSAGISAINSLPRRRLVDQGVPG</sequence>
<keyword evidence="4 5" id="KW-0472">Membrane</keyword>
<accession>A0A6V8LHF4</accession>
<organism evidence="7 8">
    <name type="scientific">Phytohabitans rumicis</name>
    <dbReference type="NCBI Taxonomy" id="1076125"/>
    <lineage>
        <taxon>Bacteria</taxon>
        <taxon>Bacillati</taxon>
        <taxon>Actinomycetota</taxon>
        <taxon>Actinomycetes</taxon>
        <taxon>Micromonosporales</taxon>
        <taxon>Micromonosporaceae</taxon>
    </lineage>
</organism>
<evidence type="ECO:0000256" key="5">
    <source>
        <dbReference type="SAM" id="Phobius"/>
    </source>
</evidence>
<dbReference type="InterPro" id="IPR011701">
    <property type="entry name" value="MFS"/>
</dbReference>
<evidence type="ECO:0000256" key="4">
    <source>
        <dbReference type="ARBA" id="ARBA00023136"/>
    </source>
</evidence>
<feature type="transmembrane region" description="Helical" evidence="5">
    <location>
        <begin position="235"/>
        <end position="257"/>
    </location>
</feature>
<dbReference type="PANTHER" id="PTHR23531:SF1">
    <property type="entry name" value="QUINOLENE RESISTANCE PROTEIN NORA"/>
    <property type="match status" value="1"/>
</dbReference>
<dbReference type="RefSeq" id="WP_173080175.1">
    <property type="nucleotide sequence ID" value="NZ_BAABJB010000001.1"/>
</dbReference>
<feature type="domain" description="Major facilitator superfamily (MFS) profile" evidence="6">
    <location>
        <begin position="13"/>
        <end position="382"/>
    </location>
</feature>